<gene>
    <name evidence="1" type="ordered locus">Tter_1799</name>
</gene>
<sequence length="298" mass="33874">MEDLYVVFTMECRVPSLKAQFDAPQTWEQSARSIDGFCTLMLNNGFAVTLLASPECAEEQSPLLEEFWGKRVEVGLYVDPPSIRGSKYKRDLGTYGVDEQRDIIEESMHRFADALGRRPRSFRAAQFSASDATYQLLYNLGFTQGSLSSPGRNLPRRSAVWVDAPNFPHYVDPHNRLKVGSLEFLEIPLSTMREGRTLYAGMVPELVIESGDFESVHKPIIDALLASLESEGAEFKAICATTSNHVDYRSDTKVVKSVETMINYLQNLEDRYRIIPTTMITLHERYREYYLEKSRADG</sequence>
<dbReference type="AlphaFoldDB" id="D1CD40"/>
<protein>
    <recommendedName>
        <fullName evidence="3">Polysaccharide deacetylase</fullName>
    </recommendedName>
</protein>
<keyword evidence="2" id="KW-1185">Reference proteome</keyword>
<evidence type="ECO:0000313" key="1">
    <source>
        <dbReference type="EMBL" id="ACZ42705.1"/>
    </source>
</evidence>
<name>D1CD40_THET1</name>
<dbReference type="HOGENOM" id="CLU_933631_0_0_0"/>
<evidence type="ECO:0008006" key="3">
    <source>
        <dbReference type="Google" id="ProtNLM"/>
    </source>
</evidence>
<accession>D1CD40</accession>
<dbReference type="SUPFAM" id="SSF88713">
    <property type="entry name" value="Glycoside hydrolase/deacetylase"/>
    <property type="match status" value="1"/>
</dbReference>
<dbReference type="OrthoDB" id="8441080at2"/>
<dbReference type="InterPro" id="IPR011330">
    <property type="entry name" value="Glyco_hydro/deAcase_b/a-brl"/>
</dbReference>
<dbReference type="RefSeq" id="WP_012875737.1">
    <property type="nucleotide sequence ID" value="NC_013525.1"/>
</dbReference>
<dbReference type="Proteomes" id="UP000000323">
    <property type="component" value="Chromosome 1"/>
</dbReference>
<proteinExistence type="predicted"/>
<dbReference type="STRING" id="525904.Tter_1799"/>
<dbReference type="GO" id="GO:0005975">
    <property type="term" value="P:carbohydrate metabolic process"/>
    <property type="evidence" value="ECO:0007669"/>
    <property type="project" value="InterPro"/>
</dbReference>
<organism evidence="1 2">
    <name type="scientific">Thermobaculum terrenum (strain ATCC BAA-798 / CCMEE 7001 / YNP1)</name>
    <dbReference type="NCBI Taxonomy" id="525904"/>
    <lineage>
        <taxon>Bacteria</taxon>
        <taxon>Bacillati</taxon>
        <taxon>Chloroflexota</taxon>
        <taxon>Chloroflexia</taxon>
        <taxon>Candidatus Thermobaculales</taxon>
        <taxon>Candidatus Thermobaculaceae</taxon>
        <taxon>Thermobaculum</taxon>
    </lineage>
</organism>
<dbReference type="eggNOG" id="COG0726">
    <property type="taxonomic scope" value="Bacteria"/>
</dbReference>
<reference evidence="2" key="1">
    <citation type="journal article" date="2010" name="Stand. Genomic Sci.">
        <title>Complete genome sequence of 'Thermobaculum terrenum' type strain (YNP1).</title>
        <authorList>
            <person name="Kiss H."/>
            <person name="Cleland D."/>
            <person name="Lapidus A."/>
            <person name="Lucas S."/>
            <person name="Glavina Del Rio T."/>
            <person name="Nolan M."/>
            <person name="Tice H."/>
            <person name="Han C."/>
            <person name="Goodwin L."/>
            <person name="Pitluck S."/>
            <person name="Liolios K."/>
            <person name="Ivanova N."/>
            <person name="Mavromatis K."/>
            <person name="Ovchinnikova G."/>
            <person name="Pati A."/>
            <person name="Chen A."/>
            <person name="Palaniappan K."/>
            <person name="Land M."/>
            <person name="Hauser L."/>
            <person name="Chang Y."/>
            <person name="Jeffries C."/>
            <person name="Lu M."/>
            <person name="Brettin T."/>
            <person name="Detter J."/>
            <person name="Goker M."/>
            <person name="Tindall B."/>
            <person name="Beck B."/>
            <person name="McDermott T."/>
            <person name="Woyke T."/>
            <person name="Bristow J."/>
            <person name="Eisen J."/>
            <person name="Markowitz V."/>
            <person name="Hugenholtz P."/>
            <person name="Kyrpides N."/>
            <person name="Klenk H."/>
            <person name="Cheng J."/>
        </authorList>
    </citation>
    <scope>NUCLEOTIDE SEQUENCE [LARGE SCALE GENOMIC DNA]</scope>
    <source>
        <strain evidence="2">ATCC BAA-798 / YNP1</strain>
    </source>
</reference>
<dbReference type="EMBL" id="CP001825">
    <property type="protein sequence ID" value="ACZ42705.1"/>
    <property type="molecule type" value="Genomic_DNA"/>
</dbReference>
<dbReference type="KEGG" id="ttr:Tter_1799"/>
<evidence type="ECO:0000313" key="2">
    <source>
        <dbReference type="Proteomes" id="UP000000323"/>
    </source>
</evidence>
<dbReference type="Gene3D" id="3.20.20.370">
    <property type="entry name" value="Glycoside hydrolase/deacetylase"/>
    <property type="match status" value="1"/>
</dbReference>